<protein>
    <submittedName>
        <fullName evidence="5">Oxidoreductase [Amycolicicoccus subflavus DQS3-9A1]</fullName>
    </submittedName>
</protein>
<dbReference type="Gene3D" id="3.20.20.70">
    <property type="entry name" value="Aldolase class I"/>
    <property type="match status" value="1"/>
</dbReference>
<dbReference type="InterPro" id="IPR051799">
    <property type="entry name" value="NADH_flavin_oxidoreductase"/>
</dbReference>
<evidence type="ECO:0000256" key="1">
    <source>
        <dbReference type="ARBA" id="ARBA00022630"/>
    </source>
</evidence>
<feature type="region of interest" description="Disordered" evidence="3">
    <location>
        <begin position="1"/>
        <end position="40"/>
    </location>
</feature>
<name>A0A375YI45_MYCPF</name>
<sequence length="441" mass="47472">MAAAAFPDIGRPPLTPTAGQDQPGEVTQNPPDPFQPVSLGPVTLRNRVIKAATSEGRSPQGLVTDDLIDFHRTFAEGGVGMTTVAYCCVSPQGASAPGQIVMNEAALPGLRRLTGAVHDAGAAISAQLGHAGVVAPKKLTGVTALAPSRFVNPTSFAYCREITRAEISAVIDQFAAAAQIAVDAGFDAVELHFGHLYLPSSFLSPLINRRKDSYGGSIDNRSRLVREIAERVRTTVRDQIAVIAKLDMDDGLPGSIWIDEALRTAALLDADGNLDALELTQGSSVYKPMYLFRGDVPVREFATVMPPALRPAVRLFGKQTMGVYPYRDLYMLDAARQFVPVMRNTKLVLLGGITDRSHIDTGLREGFDFVAMGRALLREPDLVNKIAADPQTRSRCTHNNKCMVTVFGRTHCVLDPDQRYGAVQPLPAPPLPAQQRGQLLG</sequence>
<accession>A0A375YI45</accession>
<dbReference type="STRING" id="39692.BST38_09335"/>
<keyword evidence="6" id="KW-1185">Reference proteome</keyword>
<dbReference type="EMBL" id="UEGS01000001">
    <property type="protein sequence ID" value="SRX80786.1"/>
    <property type="molecule type" value="Genomic_DNA"/>
</dbReference>
<dbReference type="CDD" id="cd02803">
    <property type="entry name" value="OYE_like_FMN_family"/>
    <property type="match status" value="1"/>
</dbReference>
<evidence type="ECO:0000256" key="3">
    <source>
        <dbReference type="SAM" id="MobiDB-lite"/>
    </source>
</evidence>
<dbReference type="AlphaFoldDB" id="A0A375YI45"/>
<dbReference type="SUPFAM" id="SSF51395">
    <property type="entry name" value="FMN-linked oxidoreductases"/>
    <property type="match status" value="1"/>
</dbReference>
<feature type="compositionally biased region" description="Polar residues" evidence="3">
    <location>
        <begin position="17"/>
        <end position="29"/>
    </location>
</feature>
<feature type="domain" description="NADH:flavin oxidoreductase/NADH oxidase N-terminal" evidence="4">
    <location>
        <begin position="34"/>
        <end position="256"/>
    </location>
</feature>
<dbReference type="PANTHER" id="PTHR43656">
    <property type="entry name" value="BINDING OXIDOREDUCTASE, PUTATIVE (AFU_ORTHOLOGUE AFUA_2G08260)-RELATED"/>
    <property type="match status" value="1"/>
</dbReference>
<organism evidence="5 6">
    <name type="scientific">Mycolicibacterium parafortuitum</name>
    <name type="common">Mycobacterium parafortuitum</name>
    <dbReference type="NCBI Taxonomy" id="39692"/>
    <lineage>
        <taxon>Bacteria</taxon>
        <taxon>Bacillati</taxon>
        <taxon>Actinomycetota</taxon>
        <taxon>Actinomycetes</taxon>
        <taxon>Mycobacteriales</taxon>
        <taxon>Mycobacteriaceae</taxon>
        <taxon>Mycolicibacterium</taxon>
    </lineage>
</organism>
<dbReference type="InterPro" id="IPR013785">
    <property type="entry name" value="Aldolase_TIM"/>
</dbReference>
<proteinExistence type="predicted"/>
<dbReference type="InterPro" id="IPR001155">
    <property type="entry name" value="OxRdtase_FMN_N"/>
</dbReference>
<dbReference type="PANTHER" id="PTHR43656:SF2">
    <property type="entry name" value="BINDING OXIDOREDUCTASE, PUTATIVE (AFU_ORTHOLOGUE AFUA_2G08260)-RELATED"/>
    <property type="match status" value="1"/>
</dbReference>
<evidence type="ECO:0000259" key="4">
    <source>
        <dbReference type="Pfam" id="PF00724"/>
    </source>
</evidence>
<reference evidence="5 6" key="1">
    <citation type="submission" date="2018-05" db="EMBL/GenBank/DDBJ databases">
        <authorList>
            <consortium name="IHU Genomes"/>
        </authorList>
    </citation>
    <scope>NUCLEOTIDE SEQUENCE [LARGE SCALE GENOMIC DNA]</scope>
    <source>
        <strain evidence="5 6">P7335</strain>
    </source>
</reference>
<evidence type="ECO:0000256" key="2">
    <source>
        <dbReference type="ARBA" id="ARBA00023002"/>
    </source>
</evidence>
<gene>
    <name evidence="5" type="ORF">MPP7335_02531</name>
</gene>
<evidence type="ECO:0000313" key="6">
    <source>
        <dbReference type="Proteomes" id="UP000252008"/>
    </source>
</evidence>
<dbReference type="Pfam" id="PF00724">
    <property type="entry name" value="Oxidored_FMN"/>
    <property type="match status" value="1"/>
</dbReference>
<evidence type="ECO:0000313" key="5">
    <source>
        <dbReference type="EMBL" id="SRX80786.1"/>
    </source>
</evidence>
<dbReference type="Proteomes" id="UP000252008">
    <property type="component" value="Unassembled WGS sequence"/>
</dbReference>
<dbReference type="GO" id="GO:0016491">
    <property type="term" value="F:oxidoreductase activity"/>
    <property type="evidence" value="ECO:0007669"/>
    <property type="project" value="UniProtKB-KW"/>
</dbReference>
<keyword evidence="2" id="KW-0560">Oxidoreductase</keyword>
<keyword evidence="1" id="KW-0285">Flavoprotein</keyword>
<dbReference type="GO" id="GO:0010181">
    <property type="term" value="F:FMN binding"/>
    <property type="evidence" value="ECO:0007669"/>
    <property type="project" value="InterPro"/>
</dbReference>